<dbReference type="AlphaFoldDB" id="W9RH05"/>
<reference evidence="2" key="1">
    <citation type="submission" date="2013-01" db="EMBL/GenBank/DDBJ databases">
        <title>Draft Genome Sequence of a Mulberry Tree, Morus notabilis C.K. Schneid.</title>
        <authorList>
            <person name="He N."/>
            <person name="Zhao S."/>
        </authorList>
    </citation>
    <scope>NUCLEOTIDE SEQUENCE</scope>
</reference>
<proteinExistence type="predicted"/>
<organism evidence="1 2">
    <name type="scientific">Morus notabilis</name>
    <dbReference type="NCBI Taxonomy" id="981085"/>
    <lineage>
        <taxon>Eukaryota</taxon>
        <taxon>Viridiplantae</taxon>
        <taxon>Streptophyta</taxon>
        <taxon>Embryophyta</taxon>
        <taxon>Tracheophyta</taxon>
        <taxon>Spermatophyta</taxon>
        <taxon>Magnoliopsida</taxon>
        <taxon>eudicotyledons</taxon>
        <taxon>Gunneridae</taxon>
        <taxon>Pentapetalae</taxon>
        <taxon>rosids</taxon>
        <taxon>fabids</taxon>
        <taxon>Rosales</taxon>
        <taxon>Moraceae</taxon>
        <taxon>Moreae</taxon>
        <taxon>Morus</taxon>
    </lineage>
</organism>
<name>W9RH05_9ROSA</name>
<dbReference type="Proteomes" id="UP000030645">
    <property type="component" value="Unassembled WGS sequence"/>
</dbReference>
<gene>
    <name evidence="1" type="ORF">L484_004877</name>
</gene>
<dbReference type="EMBL" id="KE345024">
    <property type="protein sequence ID" value="EXB90374.1"/>
    <property type="molecule type" value="Genomic_DNA"/>
</dbReference>
<sequence length="72" mass="7880">MKAELEHAQKTLKMMNSGTSKLDHILTMGKANGDHYGLGFSGKGSTSKTVFVKEQVTQEPQPVIGKRVSDFQ</sequence>
<evidence type="ECO:0000313" key="2">
    <source>
        <dbReference type="Proteomes" id="UP000030645"/>
    </source>
</evidence>
<evidence type="ECO:0000313" key="1">
    <source>
        <dbReference type="EMBL" id="EXB90374.1"/>
    </source>
</evidence>
<protein>
    <submittedName>
        <fullName evidence="1">Uncharacterized protein</fullName>
    </submittedName>
</protein>
<accession>W9RH05</accession>
<keyword evidence="2" id="KW-1185">Reference proteome</keyword>